<accession>A0A422N8I2</accession>
<evidence type="ECO:0000313" key="1">
    <source>
        <dbReference type="EMBL" id="RNF01767.1"/>
    </source>
</evidence>
<dbReference type="Proteomes" id="UP000284403">
    <property type="component" value="Unassembled WGS sequence"/>
</dbReference>
<comment type="caution">
    <text evidence="1">The sequence shown here is derived from an EMBL/GenBank/DDBJ whole genome shotgun (WGS) entry which is preliminary data.</text>
</comment>
<evidence type="ECO:0008006" key="3">
    <source>
        <dbReference type="Google" id="ProtNLM"/>
    </source>
</evidence>
<dbReference type="GeneID" id="40322125"/>
<keyword evidence="2" id="KW-1185">Reference proteome</keyword>
<organism evidence="1 2">
    <name type="scientific">Trypanosoma conorhini</name>
    <dbReference type="NCBI Taxonomy" id="83891"/>
    <lineage>
        <taxon>Eukaryota</taxon>
        <taxon>Discoba</taxon>
        <taxon>Euglenozoa</taxon>
        <taxon>Kinetoplastea</taxon>
        <taxon>Metakinetoplastina</taxon>
        <taxon>Trypanosomatida</taxon>
        <taxon>Trypanosomatidae</taxon>
        <taxon>Trypanosoma</taxon>
    </lineage>
</organism>
<dbReference type="EMBL" id="MKKU01000807">
    <property type="protein sequence ID" value="RNF01767.1"/>
    <property type="molecule type" value="Genomic_DNA"/>
</dbReference>
<dbReference type="RefSeq" id="XP_029224521.1">
    <property type="nucleotide sequence ID" value="XM_029375361.1"/>
</dbReference>
<proteinExistence type="predicted"/>
<dbReference type="OrthoDB" id="278499at2759"/>
<sequence length="568" mass="61664">MHATECFGSPQFINFLLPPAPFFVFAERKDNRKMPPRKAKKSTSKKSNTAAVEVARVAKKEAEVAALVQWLEQNDPLYDRSGAPPITISELLSTKLAHKTFSVAGKGEQPYNWEKFRAILEARTSDSPRWFMQLREEDLLIDGGFDGVTVDCVVVAEASVPTLAPAHYIVKMHMPFSDLEDNAPERILPIEGQGMCWRRVVRDNGCNINAYLLQKRETTSGATPVFGFGAAATSTPSTAPANSTSVANSPIGFSFAAVPSTSSAGPSSFGFGAVAAATTTSAPTNNASTATPASNFQFAFGAAPPANASANNFRFGASSNGTASVPAPAATAADAPVSGFVSQSSPEVAPLKASEVLFALWSKKRLSDMAKSFKSGSRILRENFKPGPKAFTVKLVMQNDLKDDVCKTVRELILNKMFAKRSKQILEVDHWIGNCPVYDEHLTAALQKFRAHHVQRVAESSEEFQALYDECHEAMEAELNRIVELRKVLVQQELERIEEITSQLKEGKLAEKQTFRLLKYYAANDVMRFRPFGKVSGISEMGESADVCEPPAPVLLNPFTASGSVAPA</sequence>
<protein>
    <recommendedName>
        <fullName evidence="3">Nucleoporin</fullName>
    </recommendedName>
</protein>
<dbReference type="AlphaFoldDB" id="A0A422N8I2"/>
<gene>
    <name evidence="1" type="ORF">Tco025E_08514</name>
</gene>
<name>A0A422N8I2_9TRYP</name>
<reference evidence="1 2" key="1">
    <citation type="journal article" date="2018" name="BMC Genomics">
        <title>Genomic comparison of Trypanosoma conorhini and Trypanosoma rangeli to Trypanosoma cruzi strains of high and low virulence.</title>
        <authorList>
            <person name="Bradwell K.R."/>
            <person name="Koparde V.N."/>
            <person name="Matveyev A.V."/>
            <person name="Serrano M.G."/>
            <person name="Alves J.M."/>
            <person name="Parikh H."/>
            <person name="Huang B."/>
            <person name="Lee V."/>
            <person name="Espinosa-Alvarez O."/>
            <person name="Ortiz P.A."/>
            <person name="Costa-Martins A.G."/>
            <person name="Teixeira M.M."/>
            <person name="Buck G.A."/>
        </authorList>
    </citation>
    <scope>NUCLEOTIDE SEQUENCE [LARGE SCALE GENOMIC DNA]</scope>
    <source>
        <strain evidence="1 2">025E</strain>
    </source>
</reference>
<evidence type="ECO:0000313" key="2">
    <source>
        <dbReference type="Proteomes" id="UP000284403"/>
    </source>
</evidence>